<dbReference type="PANTHER" id="PTHR43876:SF7">
    <property type="entry name" value="UBIQUINONE BIOSYNTHESIS MONOOXYGENASE COQ6, MITOCHONDRIAL"/>
    <property type="match status" value="1"/>
</dbReference>
<evidence type="ECO:0000256" key="1">
    <source>
        <dbReference type="ARBA" id="ARBA00001974"/>
    </source>
</evidence>
<evidence type="ECO:0000256" key="5">
    <source>
        <dbReference type="ARBA" id="ARBA00022827"/>
    </source>
</evidence>
<keyword evidence="6" id="KW-0560">Oxidoreductase</keyword>
<comment type="caution">
    <text evidence="9">The sequence shown here is derived from an EMBL/GenBank/DDBJ whole genome shotgun (WGS) entry which is preliminary data.</text>
</comment>
<dbReference type="GO" id="GO:0004497">
    <property type="term" value="F:monooxygenase activity"/>
    <property type="evidence" value="ECO:0007669"/>
    <property type="project" value="UniProtKB-KW"/>
</dbReference>
<keyword evidence="9" id="KW-0830">Ubiquinone</keyword>
<protein>
    <submittedName>
        <fullName evidence="9">Ubiquinone biosynthesis protein UbiH</fullName>
    </submittedName>
</protein>
<dbReference type="RefSeq" id="WP_150965934.1">
    <property type="nucleotide sequence ID" value="NZ_VZZJ01000027.1"/>
</dbReference>
<dbReference type="InterPro" id="IPR010971">
    <property type="entry name" value="UbiH/COQ6"/>
</dbReference>
<dbReference type="PANTHER" id="PTHR43876">
    <property type="entry name" value="UBIQUINONE BIOSYNTHESIS MONOOXYGENASE COQ6, MITOCHONDRIAL"/>
    <property type="match status" value="1"/>
</dbReference>
<reference evidence="9 10" key="1">
    <citation type="submission" date="2019-09" db="EMBL/GenBank/DDBJ databases">
        <title>YIM 132548 draft genome.</title>
        <authorList>
            <person name="Jiang L."/>
        </authorList>
    </citation>
    <scope>NUCLEOTIDE SEQUENCE [LARGE SCALE GENOMIC DNA]</scope>
    <source>
        <strain evidence="9 10">YIM 132548</strain>
    </source>
</reference>
<evidence type="ECO:0000256" key="4">
    <source>
        <dbReference type="ARBA" id="ARBA00022630"/>
    </source>
</evidence>
<evidence type="ECO:0000313" key="10">
    <source>
        <dbReference type="Proteomes" id="UP000441523"/>
    </source>
</evidence>
<dbReference type="NCBIfam" id="TIGR01988">
    <property type="entry name" value="Ubi-OHases"/>
    <property type="match status" value="1"/>
</dbReference>
<name>A0A6N6MMP0_9HYPH</name>
<dbReference type="InterPro" id="IPR036188">
    <property type="entry name" value="FAD/NAD-bd_sf"/>
</dbReference>
<feature type="domain" description="FAD-binding" evidence="8">
    <location>
        <begin position="21"/>
        <end position="338"/>
    </location>
</feature>
<dbReference type="UniPathway" id="UPA00232"/>
<keyword evidence="5" id="KW-0274">FAD</keyword>
<dbReference type="Proteomes" id="UP000441523">
    <property type="component" value="Unassembled WGS sequence"/>
</dbReference>
<dbReference type="GO" id="GO:0071949">
    <property type="term" value="F:FAD binding"/>
    <property type="evidence" value="ECO:0007669"/>
    <property type="project" value="InterPro"/>
</dbReference>
<gene>
    <name evidence="9" type="ORF">F6X51_22495</name>
</gene>
<dbReference type="EMBL" id="VZZJ01000027">
    <property type="protein sequence ID" value="KAB1070520.1"/>
    <property type="molecule type" value="Genomic_DNA"/>
</dbReference>
<dbReference type="InterPro" id="IPR051205">
    <property type="entry name" value="UbiH/COQ6_monooxygenase"/>
</dbReference>
<dbReference type="PRINTS" id="PR00420">
    <property type="entry name" value="RNGMNOXGNASE"/>
</dbReference>
<dbReference type="Pfam" id="PF01494">
    <property type="entry name" value="FAD_binding_3"/>
    <property type="match status" value="1"/>
</dbReference>
<dbReference type="SUPFAM" id="SSF51905">
    <property type="entry name" value="FAD/NAD(P)-binding domain"/>
    <property type="match status" value="1"/>
</dbReference>
<evidence type="ECO:0000256" key="2">
    <source>
        <dbReference type="ARBA" id="ARBA00004749"/>
    </source>
</evidence>
<dbReference type="GO" id="GO:0006744">
    <property type="term" value="P:ubiquinone biosynthetic process"/>
    <property type="evidence" value="ECO:0007669"/>
    <property type="project" value="UniProtKB-UniPathway"/>
</dbReference>
<comment type="cofactor">
    <cofactor evidence="1">
        <name>FAD</name>
        <dbReference type="ChEBI" id="CHEBI:57692"/>
    </cofactor>
</comment>
<keyword evidence="4" id="KW-0285">Flavoprotein</keyword>
<dbReference type="GO" id="GO:0016705">
    <property type="term" value="F:oxidoreductase activity, acting on paired donors, with incorporation or reduction of molecular oxygen"/>
    <property type="evidence" value="ECO:0007669"/>
    <property type="project" value="InterPro"/>
</dbReference>
<evidence type="ECO:0000256" key="6">
    <source>
        <dbReference type="ARBA" id="ARBA00023002"/>
    </source>
</evidence>
<proteinExistence type="inferred from homology"/>
<keyword evidence="7" id="KW-0503">Monooxygenase</keyword>
<dbReference type="InterPro" id="IPR002938">
    <property type="entry name" value="FAD-bd"/>
</dbReference>
<evidence type="ECO:0000259" key="8">
    <source>
        <dbReference type="Pfam" id="PF01494"/>
    </source>
</evidence>
<evidence type="ECO:0000256" key="3">
    <source>
        <dbReference type="ARBA" id="ARBA00005349"/>
    </source>
</evidence>
<evidence type="ECO:0000313" key="9">
    <source>
        <dbReference type="EMBL" id="KAB1070520.1"/>
    </source>
</evidence>
<organism evidence="9 10">
    <name type="scientific">Methylobacterium planeticum</name>
    <dbReference type="NCBI Taxonomy" id="2615211"/>
    <lineage>
        <taxon>Bacteria</taxon>
        <taxon>Pseudomonadati</taxon>
        <taxon>Pseudomonadota</taxon>
        <taxon>Alphaproteobacteria</taxon>
        <taxon>Hyphomicrobiales</taxon>
        <taxon>Methylobacteriaceae</taxon>
        <taxon>Methylobacterium</taxon>
    </lineage>
</organism>
<dbReference type="AlphaFoldDB" id="A0A6N6MMP0"/>
<evidence type="ECO:0000256" key="7">
    <source>
        <dbReference type="ARBA" id="ARBA00023033"/>
    </source>
</evidence>
<accession>A0A6N6MMP0</accession>
<sequence length="424" mass="44119">MPPEPVASAPPAPAARPGPRFEVAVVGAGAAGLAAALALAREGVATALIGRHAPVADGRTVALLDGSVRFLDALGAWPALRPHAAPLAELHIIDDTGSLFRPPPARFRAGEIGLDAFGWNLESARLVTGLRDRARAAPGLTLFESDAAGCLRGEAAADLTLEDGRAVSARLVVGADGGRSPLRAASGLKVRDWSYPQAALTTLLAHALPHRDVSTEFHTRQGPFTLVPLPGGHRSSLVWVAAEGTARHLSGLPDAGLAAAIEDQAQRLLGALRIDGPRGLVPMRGLAVESPVAHRLVLIGEAAHVFPPIGAQGLNLGLRDAAALRDAVLAALRDRRDPGGRAALDGLGRRRRRDAGLRTGAVDALNRSLLTELLPVDALRGLGLLAMTTIGPLRRLVMREGVLPRLGAPELMRAKGAKGARRRI</sequence>
<dbReference type="Gene3D" id="3.50.50.60">
    <property type="entry name" value="FAD/NAD(P)-binding domain"/>
    <property type="match status" value="2"/>
</dbReference>
<comment type="similarity">
    <text evidence="3">Belongs to the UbiH/COQ6 family.</text>
</comment>
<keyword evidence="10" id="KW-1185">Reference proteome</keyword>
<comment type="pathway">
    <text evidence="2">Cofactor biosynthesis; ubiquinone biosynthesis.</text>
</comment>